<evidence type="ECO:0000256" key="2">
    <source>
        <dbReference type="ARBA" id="ARBA00023136"/>
    </source>
</evidence>
<dbReference type="RefSeq" id="WP_229849876.1">
    <property type="nucleotide sequence ID" value="NZ_BMUL01000010.1"/>
</dbReference>
<protein>
    <submittedName>
        <fullName evidence="5">Membrane protein</fullName>
    </submittedName>
</protein>
<comment type="caution">
    <text evidence="5">The sequence shown here is derived from an EMBL/GenBank/DDBJ whole genome shotgun (WGS) entry which is preliminary data.</text>
</comment>
<feature type="compositionally biased region" description="Basic and acidic residues" evidence="3">
    <location>
        <begin position="26"/>
        <end position="46"/>
    </location>
</feature>
<evidence type="ECO:0000256" key="1">
    <source>
        <dbReference type="ARBA" id="ARBA00004370"/>
    </source>
</evidence>
<feature type="region of interest" description="Disordered" evidence="3">
    <location>
        <begin position="1"/>
        <end position="75"/>
    </location>
</feature>
<gene>
    <name evidence="5" type="ORF">GCM10010305_39700</name>
</gene>
<sequence>MTRLPADTTDPETIPETGPETDLEADSGKDADTAPRAGRKDPEPRAGAEPGDTPEDPESDGADGEDDGERRRTRTRRTAVVVTAVVALLLGGGAFFHAAHQLRSTPSAQNRALTDTEATTRVGGDVAEGLARIFSYTPAGTDSAERSARTVLTGRAARQYQDLIAQVRTGLAGQKVSLTTQAVRTGVVELDGDRARVLVFLDQTSRRGKGATSSVAAQLTVTARFDGERWLIADIKAR</sequence>
<proteinExistence type="predicted"/>
<dbReference type="AlphaFoldDB" id="A0A918WBT2"/>
<keyword evidence="6" id="KW-1185">Reference proteome</keyword>
<dbReference type="EMBL" id="BMUL01000010">
    <property type="protein sequence ID" value="GHA92093.1"/>
    <property type="molecule type" value="Genomic_DNA"/>
</dbReference>
<name>A0A918WBT2_9ACTN</name>
<feature type="compositionally biased region" description="Acidic residues" evidence="3">
    <location>
        <begin position="52"/>
        <end position="67"/>
    </location>
</feature>
<organism evidence="5 6">
    <name type="scientific">Streptomyces termitum</name>
    <dbReference type="NCBI Taxonomy" id="67368"/>
    <lineage>
        <taxon>Bacteria</taxon>
        <taxon>Bacillati</taxon>
        <taxon>Actinomycetota</taxon>
        <taxon>Actinomycetes</taxon>
        <taxon>Kitasatosporales</taxon>
        <taxon>Streptomycetaceae</taxon>
        <taxon>Streptomyces</taxon>
    </lineage>
</organism>
<reference evidence="5" key="2">
    <citation type="submission" date="2020-09" db="EMBL/GenBank/DDBJ databases">
        <authorList>
            <person name="Sun Q."/>
            <person name="Ohkuma M."/>
        </authorList>
    </citation>
    <scope>NUCLEOTIDE SEQUENCE</scope>
    <source>
        <strain evidence="5">JCM 4518</strain>
    </source>
</reference>
<accession>A0A918WBT2</accession>
<evidence type="ECO:0000313" key="6">
    <source>
        <dbReference type="Proteomes" id="UP000644020"/>
    </source>
</evidence>
<dbReference type="Gene3D" id="3.10.450.50">
    <property type="match status" value="1"/>
</dbReference>
<dbReference type="GO" id="GO:0016020">
    <property type="term" value="C:membrane"/>
    <property type="evidence" value="ECO:0007669"/>
    <property type="project" value="UniProtKB-SubCell"/>
</dbReference>
<dbReference type="PANTHER" id="PTHR37042:SF4">
    <property type="entry name" value="OUTER MEMBRANE PROTEIN RV1973"/>
    <property type="match status" value="1"/>
</dbReference>
<evidence type="ECO:0000256" key="3">
    <source>
        <dbReference type="SAM" id="MobiDB-lite"/>
    </source>
</evidence>
<evidence type="ECO:0000313" key="5">
    <source>
        <dbReference type="EMBL" id="GHA92093.1"/>
    </source>
</evidence>
<keyword evidence="4" id="KW-1133">Transmembrane helix</keyword>
<feature type="transmembrane region" description="Helical" evidence="4">
    <location>
        <begin position="79"/>
        <end position="99"/>
    </location>
</feature>
<keyword evidence="2 4" id="KW-0472">Membrane</keyword>
<reference evidence="5" key="1">
    <citation type="journal article" date="2014" name="Int. J. Syst. Evol. Microbiol.">
        <title>Complete genome sequence of Corynebacterium casei LMG S-19264T (=DSM 44701T), isolated from a smear-ripened cheese.</title>
        <authorList>
            <consortium name="US DOE Joint Genome Institute (JGI-PGF)"/>
            <person name="Walter F."/>
            <person name="Albersmeier A."/>
            <person name="Kalinowski J."/>
            <person name="Ruckert C."/>
        </authorList>
    </citation>
    <scope>NUCLEOTIDE SEQUENCE</scope>
    <source>
        <strain evidence="5">JCM 4518</strain>
    </source>
</reference>
<comment type="subcellular location">
    <subcellularLocation>
        <location evidence="1">Membrane</location>
    </subcellularLocation>
</comment>
<dbReference type="Proteomes" id="UP000644020">
    <property type="component" value="Unassembled WGS sequence"/>
</dbReference>
<dbReference type="InterPro" id="IPR032710">
    <property type="entry name" value="NTF2-like_dom_sf"/>
</dbReference>
<keyword evidence="4" id="KW-0812">Transmembrane</keyword>
<evidence type="ECO:0000256" key="4">
    <source>
        <dbReference type="SAM" id="Phobius"/>
    </source>
</evidence>
<dbReference type="PANTHER" id="PTHR37042">
    <property type="entry name" value="OUTER MEMBRANE PROTEIN RV1973"/>
    <property type="match status" value="1"/>
</dbReference>
<dbReference type="SUPFAM" id="SSF54427">
    <property type="entry name" value="NTF2-like"/>
    <property type="match status" value="1"/>
</dbReference>